<proteinExistence type="inferred from homology"/>
<dbReference type="Proteomes" id="UP000184295">
    <property type="component" value="Unassembled WGS sequence"/>
</dbReference>
<dbReference type="STRING" id="1121881.SAMN02745225_00334"/>
<comment type="subunit">
    <text evidence="5">NDH-1 is composed of 14 different subunits. Subunits NuoA, H, J, K, L, M, N constitute the membrane sector of the complex.</text>
</comment>
<keyword evidence="4 5" id="KW-0472">Membrane</keyword>
<feature type="transmembrane region" description="Helical" evidence="5">
    <location>
        <begin position="223"/>
        <end position="247"/>
    </location>
</feature>
<dbReference type="GO" id="GO:0008137">
    <property type="term" value="F:NADH dehydrogenase (ubiquinone) activity"/>
    <property type="evidence" value="ECO:0007669"/>
    <property type="project" value="InterPro"/>
</dbReference>
<dbReference type="PANTHER" id="PTHR22773">
    <property type="entry name" value="NADH DEHYDROGENASE"/>
    <property type="match status" value="1"/>
</dbReference>
<evidence type="ECO:0000313" key="9">
    <source>
        <dbReference type="Proteomes" id="UP000184295"/>
    </source>
</evidence>
<dbReference type="NCBIfam" id="TIGR01770">
    <property type="entry name" value="NDH_I_N"/>
    <property type="match status" value="1"/>
</dbReference>
<sequence>MNLVATVLSGAPIQFPSISYSSILPEVVFVGAAVLSMLLVAVLGQRDQTYGYTGLGVAAALFGGIWSYHLSQNVNARGAYAVVGGSLAVDGFSTFFMILTSVGVLITLLLAEAYLYKVSHRGPEFVALTLLSATGAMLMESAYDLLVLFIGLEILSISLYVMVSYTTSRRVSKESAFKYFILGGFASALFLYGLALVYGSTGSTNLGNIAAFLSKNTLTSNGVLLAGMVLILGGLGFKVAVVPFQFWTPDVYQGAPTSVTGFMSGVVKAAGFAALLRVFYFAFNTLRADWQPVLEIVAILTLLVGAVLAVVQSDAKRTLAYSSINHAGFILLGLYVASAASIGDSLYYLFAYTVMSSGTFGAISMIAHLEGRTEGTLSLADLRGIGRKYPKIALTLAILLLAQAGAPFTIGFLAKFSVLSSVVEAHHYVIAVIAMVSVVIAAVLYLRVTLSMYTPLTKDAEIDRVSTDPEISLGAVAVRVDEDTDLKVDAKVPVAAGLAMGLSVAMTVGFGLYASPLVQFASKAFLLR</sequence>
<dbReference type="Pfam" id="PF00361">
    <property type="entry name" value="Proton_antipo_M"/>
    <property type="match status" value="1"/>
</dbReference>
<evidence type="ECO:0000256" key="4">
    <source>
        <dbReference type="ARBA" id="ARBA00023136"/>
    </source>
</evidence>
<dbReference type="GO" id="GO:0012505">
    <property type="term" value="C:endomembrane system"/>
    <property type="evidence" value="ECO:0007669"/>
    <property type="project" value="UniProtKB-SubCell"/>
</dbReference>
<keyword evidence="5" id="KW-1278">Translocase</keyword>
<feature type="transmembrane region" description="Helical" evidence="5">
    <location>
        <begin position="20"/>
        <end position="43"/>
    </location>
</feature>
<keyword evidence="2 5" id="KW-0812">Transmembrane</keyword>
<gene>
    <name evidence="5" type="primary">nuoN</name>
    <name evidence="8" type="ORF">SAMN02745225_00334</name>
</gene>
<feature type="transmembrane region" description="Helical" evidence="5">
    <location>
        <begin position="292"/>
        <end position="311"/>
    </location>
</feature>
<dbReference type="RefSeq" id="WP_072788085.1">
    <property type="nucleotide sequence ID" value="NZ_FQUL01000003.1"/>
</dbReference>
<dbReference type="GO" id="GO:0005886">
    <property type="term" value="C:plasma membrane"/>
    <property type="evidence" value="ECO:0007669"/>
    <property type="project" value="UniProtKB-SubCell"/>
</dbReference>
<feature type="transmembrane region" description="Helical" evidence="5">
    <location>
        <begin position="179"/>
        <end position="198"/>
    </location>
</feature>
<keyword evidence="9" id="KW-1185">Reference proteome</keyword>
<evidence type="ECO:0000256" key="5">
    <source>
        <dbReference type="HAMAP-Rule" id="MF_00445"/>
    </source>
</evidence>
<feature type="transmembrane region" description="Helical" evidence="5">
    <location>
        <begin position="259"/>
        <end position="280"/>
    </location>
</feature>
<dbReference type="InterPro" id="IPR001750">
    <property type="entry name" value="ND/Mrp_TM"/>
</dbReference>
<evidence type="ECO:0000256" key="2">
    <source>
        <dbReference type="ARBA" id="ARBA00022692"/>
    </source>
</evidence>
<dbReference type="AlphaFoldDB" id="A0A1M4SQK0"/>
<feature type="transmembrane region" description="Helical" evidence="5">
    <location>
        <begin position="392"/>
        <end position="413"/>
    </location>
</feature>
<comment type="similarity">
    <text evidence="5">Belongs to the complex I subunit 2 family.</text>
</comment>
<dbReference type="GO" id="GO:0042773">
    <property type="term" value="P:ATP synthesis coupled electron transport"/>
    <property type="evidence" value="ECO:0007669"/>
    <property type="project" value="InterPro"/>
</dbReference>
<dbReference type="InterPro" id="IPR010096">
    <property type="entry name" value="NADH-Q_OxRdtase_suN/2"/>
</dbReference>
<dbReference type="HAMAP" id="MF_00445">
    <property type="entry name" value="NDH1_NuoN_1"/>
    <property type="match status" value="1"/>
</dbReference>
<keyword evidence="5" id="KW-0874">Quinone</keyword>
<reference evidence="9" key="1">
    <citation type="submission" date="2016-11" db="EMBL/GenBank/DDBJ databases">
        <authorList>
            <person name="Varghese N."/>
            <person name="Submissions S."/>
        </authorList>
    </citation>
    <scope>NUCLEOTIDE SEQUENCE [LARGE SCALE GENOMIC DNA]</scope>
    <source>
        <strain evidence="9">DSM 19514</strain>
    </source>
</reference>
<protein>
    <recommendedName>
        <fullName evidence="5">NADH-quinone oxidoreductase subunit N</fullName>
        <ecNumber evidence="5">7.1.1.-</ecNumber>
    </recommendedName>
    <alternativeName>
        <fullName evidence="5">NADH dehydrogenase I subunit N</fullName>
    </alternativeName>
    <alternativeName>
        <fullName evidence="5">NDH-1 subunit N</fullName>
    </alternativeName>
</protein>
<dbReference type="OrthoDB" id="9811718at2"/>
<feature type="domain" description="NADH:quinone oxidoreductase/Mrp antiporter transmembrane" evidence="7">
    <location>
        <begin position="142"/>
        <end position="440"/>
    </location>
</feature>
<feature type="transmembrane region" description="Helical" evidence="5">
    <location>
        <begin position="145"/>
        <end position="167"/>
    </location>
</feature>
<dbReference type="GO" id="GO:0048038">
    <property type="term" value="F:quinone binding"/>
    <property type="evidence" value="ECO:0007669"/>
    <property type="project" value="UniProtKB-KW"/>
</dbReference>
<feature type="transmembrane region" description="Helical" evidence="5">
    <location>
        <begin position="50"/>
        <end position="71"/>
    </location>
</feature>
<evidence type="ECO:0000256" key="6">
    <source>
        <dbReference type="RuleBase" id="RU000320"/>
    </source>
</evidence>
<feature type="transmembrane region" description="Helical" evidence="5">
    <location>
        <begin position="425"/>
        <end position="446"/>
    </location>
</feature>
<keyword evidence="5" id="KW-1003">Cell membrane</keyword>
<dbReference type="GO" id="GO:0050136">
    <property type="term" value="F:NADH dehydrogenase (quinone) (non-electrogenic) activity"/>
    <property type="evidence" value="ECO:0007669"/>
    <property type="project" value="UniProtKB-UniRule"/>
</dbReference>
<organism evidence="8 9">
    <name type="scientific">Ferrithrix thermotolerans DSM 19514</name>
    <dbReference type="NCBI Taxonomy" id="1121881"/>
    <lineage>
        <taxon>Bacteria</taxon>
        <taxon>Bacillati</taxon>
        <taxon>Actinomycetota</taxon>
        <taxon>Acidimicrobiia</taxon>
        <taxon>Acidimicrobiales</taxon>
        <taxon>Acidimicrobiaceae</taxon>
        <taxon>Ferrithrix</taxon>
    </lineage>
</organism>
<feature type="transmembrane region" description="Helical" evidence="5">
    <location>
        <begin position="91"/>
        <end position="110"/>
    </location>
</feature>
<evidence type="ECO:0000256" key="3">
    <source>
        <dbReference type="ARBA" id="ARBA00022989"/>
    </source>
</evidence>
<accession>A0A1M4SQK0</accession>
<keyword evidence="3 5" id="KW-1133">Transmembrane helix</keyword>
<feature type="transmembrane region" description="Helical" evidence="5">
    <location>
        <begin position="494"/>
        <end position="514"/>
    </location>
</feature>
<comment type="catalytic activity">
    <reaction evidence="5">
        <text>a quinone + NADH + 5 H(+)(in) = a quinol + NAD(+) + 4 H(+)(out)</text>
        <dbReference type="Rhea" id="RHEA:57888"/>
        <dbReference type="ChEBI" id="CHEBI:15378"/>
        <dbReference type="ChEBI" id="CHEBI:24646"/>
        <dbReference type="ChEBI" id="CHEBI:57540"/>
        <dbReference type="ChEBI" id="CHEBI:57945"/>
        <dbReference type="ChEBI" id="CHEBI:132124"/>
    </reaction>
</comment>
<keyword evidence="5" id="KW-0813">Transport</keyword>
<comment type="subcellular location">
    <subcellularLocation>
        <location evidence="5">Cell membrane</location>
        <topology evidence="5">Multi-pass membrane protein</topology>
    </subcellularLocation>
    <subcellularLocation>
        <location evidence="1">Endomembrane system</location>
        <topology evidence="1">Multi-pass membrane protein</topology>
    </subcellularLocation>
    <subcellularLocation>
        <location evidence="6">Membrane</location>
        <topology evidence="6">Multi-pass membrane protein</topology>
    </subcellularLocation>
</comment>
<name>A0A1M4SQK0_9ACTN</name>
<evidence type="ECO:0000313" key="8">
    <source>
        <dbReference type="EMBL" id="SHE34462.1"/>
    </source>
</evidence>
<evidence type="ECO:0000256" key="1">
    <source>
        <dbReference type="ARBA" id="ARBA00004127"/>
    </source>
</evidence>
<evidence type="ECO:0000259" key="7">
    <source>
        <dbReference type="Pfam" id="PF00361"/>
    </source>
</evidence>
<feature type="transmembrane region" description="Helical" evidence="5">
    <location>
        <begin position="323"/>
        <end position="343"/>
    </location>
</feature>
<keyword evidence="5" id="KW-0520">NAD</keyword>
<dbReference type="EC" id="7.1.1.-" evidence="5"/>
<dbReference type="EMBL" id="FQUL01000003">
    <property type="protein sequence ID" value="SHE34462.1"/>
    <property type="molecule type" value="Genomic_DNA"/>
</dbReference>
<comment type="function">
    <text evidence="5">NDH-1 shuttles electrons from NADH, via FMN and iron-sulfur (Fe-S) centers, to quinones in the respiratory chain. The immediate electron acceptor for the enzyme in this species is believed to be a menaquinone. Couples the redox reaction to proton translocation (for every two electrons transferred, four hydrogen ions are translocated across the cytoplasmic membrane), and thus conserves the redox energy in a proton gradient.</text>
</comment>